<comment type="caution">
    <text evidence="1">The sequence shown here is derived from an EMBL/GenBank/DDBJ whole genome shotgun (WGS) entry which is preliminary data.</text>
</comment>
<gene>
    <name evidence="1" type="ORF">LCGC14_2504660</name>
</gene>
<dbReference type="AlphaFoldDB" id="A0A0F9DUH1"/>
<accession>A0A0F9DUH1</accession>
<sequence>MATVLVKKIRRADGKMWGYQFLNEGKPLKGKNGHPLFAFESKSTPGNYVVREWDQKRKQQINTAPAFTLVLKEDK</sequence>
<reference evidence="1" key="1">
    <citation type="journal article" date="2015" name="Nature">
        <title>Complex archaea that bridge the gap between prokaryotes and eukaryotes.</title>
        <authorList>
            <person name="Spang A."/>
            <person name="Saw J.H."/>
            <person name="Jorgensen S.L."/>
            <person name="Zaremba-Niedzwiedzka K."/>
            <person name="Martijn J."/>
            <person name="Lind A.E."/>
            <person name="van Eijk R."/>
            <person name="Schleper C."/>
            <person name="Guy L."/>
            <person name="Ettema T.J."/>
        </authorList>
    </citation>
    <scope>NUCLEOTIDE SEQUENCE</scope>
</reference>
<name>A0A0F9DUH1_9ZZZZ</name>
<dbReference type="EMBL" id="LAZR01040031">
    <property type="protein sequence ID" value="KKL15533.1"/>
    <property type="molecule type" value="Genomic_DNA"/>
</dbReference>
<proteinExistence type="predicted"/>
<protein>
    <submittedName>
        <fullName evidence="1">Uncharacterized protein</fullName>
    </submittedName>
</protein>
<evidence type="ECO:0000313" key="1">
    <source>
        <dbReference type="EMBL" id="KKL15533.1"/>
    </source>
</evidence>
<organism evidence="1">
    <name type="scientific">marine sediment metagenome</name>
    <dbReference type="NCBI Taxonomy" id="412755"/>
    <lineage>
        <taxon>unclassified sequences</taxon>
        <taxon>metagenomes</taxon>
        <taxon>ecological metagenomes</taxon>
    </lineage>
</organism>